<dbReference type="GO" id="GO:0003677">
    <property type="term" value="F:DNA binding"/>
    <property type="evidence" value="ECO:0007669"/>
    <property type="project" value="UniProtKB-KW"/>
</dbReference>
<proteinExistence type="predicted"/>
<reference evidence="5" key="1">
    <citation type="journal article" date="2019" name="Int. J. Syst. Evol. Microbiol.">
        <title>The Global Catalogue of Microorganisms (GCM) 10K type strain sequencing project: providing services to taxonomists for standard genome sequencing and annotation.</title>
        <authorList>
            <consortium name="The Broad Institute Genomics Platform"/>
            <consortium name="The Broad Institute Genome Sequencing Center for Infectious Disease"/>
            <person name="Wu L."/>
            <person name="Ma J."/>
        </authorList>
    </citation>
    <scope>NUCLEOTIDE SEQUENCE [LARGE SCALE GENOMIC DNA]</scope>
    <source>
        <strain evidence="5">KCTC 12907</strain>
    </source>
</reference>
<dbReference type="PANTHER" id="PTHR30363:SF44">
    <property type="entry name" value="AGA OPERON TRANSCRIPTIONAL REPRESSOR-RELATED"/>
    <property type="match status" value="1"/>
</dbReference>
<dbReference type="InterPro" id="IPR037171">
    <property type="entry name" value="NagB/RpiA_transferase-like"/>
</dbReference>
<gene>
    <name evidence="4" type="ORF">ACFQMJ_32160</name>
</gene>
<dbReference type="PRINTS" id="PR00037">
    <property type="entry name" value="HTHLACR"/>
</dbReference>
<name>A0ABW2FJ64_9BACL</name>
<keyword evidence="5" id="KW-1185">Reference proteome</keyword>
<dbReference type="SMART" id="SM00420">
    <property type="entry name" value="HTH_DEOR"/>
    <property type="match status" value="1"/>
</dbReference>
<dbReference type="SMART" id="SM01134">
    <property type="entry name" value="DeoRC"/>
    <property type="match status" value="1"/>
</dbReference>
<keyword evidence="4" id="KW-0238">DNA-binding</keyword>
<evidence type="ECO:0000313" key="5">
    <source>
        <dbReference type="Proteomes" id="UP001596378"/>
    </source>
</evidence>
<sequence>MEPNAAREPLFAEERKIAIMERVRERKKVLVHDLVDRLRVSSATVRSDLRELEQSGLIRRTHGGAIAADAAKAGFEPDSQLKEREKIIQKRTIAAKAVEYIEEGDTVILDTGTTTLEMAKAMKDKRNVTAIVNDLEIAKCLERCPGVQVVMVGGALRRNFRCTVGPFAVHLLEGLNVDKAFLATNGFSIEKGCTTPDIAQAEVKKTMTEVSAQVILLCDSSKMETTSFVQFAPASRIDLIVTDGGIAPATLAKLAAHGCEIIVANEEHKEENQL</sequence>
<dbReference type="InterPro" id="IPR036390">
    <property type="entry name" value="WH_DNA-bd_sf"/>
</dbReference>
<dbReference type="Proteomes" id="UP001596378">
    <property type="component" value="Unassembled WGS sequence"/>
</dbReference>
<evidence type="ECO:0000259" key="3">
    <source>
        <dbReference type="PROSITE" id="PS51000"/>
    </source>
</evidence>
<dbReference type="InterPro" id="IPR001034">
    <property type="entry name" value="DeoR_HTH"/>
</dbReference>
<dbReference type="Gene3D" id="1.10.10.10">
    <property type="entry name" value="Winged helix-like DNA-binding domain superfamily/Winged helix DNA-binding domain"/>
    <property type="match status" value="1"/>
</dbReference>
<dbReference type="SUPFAM" id="SSF100950">
    <property type="entry name" value="NagB/RpiA/CoA transferase-like"/>
    <property type="match status" value="1"/>
</dbReference>
<keyword evidence="2" id="KW-0804">Transcription</keyword>
<evidence type="ECO:0000313" key="4">
    <source>
        <dbReference type="EMBL" id="MFC7153201.1"/>
    </source>
</evidence>
<dbReference type="PANTHER" id="PTHR30363">
    <property type="entry name" value="HTH-TYPE TRANSCRIPTIONAL REGULATOR SRLR-RELATED"/>
    <property type="match status" value="1"/>
</dbReference>
<evidence type="ECO:0000256" key="2">
    <source>
        <dbReference type="ARBA" id="ARBA00023163"/>
    </source>
</evidence>
<feature type="domain" description="HTH deoR-type" evidence="3">
    <location>
        <begin position="12"/>
        <end position="67"/>
    </location>
</feature>
<evidence type="ECO:0000256" key="1">
    <source>
        <dbReference type="ARBA" id="ARBA00023015"/>
    </source>
</evidence>
<accession>A0ABW2FJ64</accession>
<dbReference type="EMBL" id="JBHTAI010000031">
    <property type="protein sequence ID" value="MFC7153201.1"/>
    <property type="molecule type" value="Genomic_DNA"/>
</dbReference>
<dbReference type="RefSeq" id="WP_378051887.1">
    <property type="nucleotide sequence ID" value="NZ_JBHMDN010000038.1"/>
</dbReference>
<keyword evidence="1" id="KW-0805">Transcription regulation</keyword>
<dbReference type="InterPro" id="IPR050313">
    <property type="entry name" value="Carb_Metab_HTH_regulators"/>
</dbReference>
<dbReference type="InterPro" id="IPR036388">
    <property type="entry name" value="WH-like_DNA-bd_sf"/>
</dbReference>
<dbReference type="Gene3D" id="3.40.50.1360">
    <property type="match status" value="1"/>
</dbReference>
<protein>
    <submittedName>
        <fullName evidence="4">DeoR/GlpR family DNA-binding transcription regulator</fullName>
    </submittedName>
</protein>
<dbReference type="PROSITE" id="PS51000">
    <property type="entry name" value="HTH_DEOR_2"/>
    <property type="match status" value="1"/>
</dbReference>
<organism evidence="4 5">
    <name type="scientific">Cohnella cellulosilytica</name>
    <dbReference type="NCBI Taxonomy" id="986710"/>
    <lineage>
        <taxon>Bacteria</taxon>
        <taxon>Bacillati</taxon>
        <taxon>Bacillota</taxon>
        <taxon>Bacilli</taxon>
        <taxon>Bacillales</taxon>
        <taxon>Paenibacillaceae</taxon>
        <taxon>Cohnella</taxon>
    </lineage>
</organism>
<comment type="caution">
    <text evidence="4">The sequence shown here is derived from an EMBL/GenBank/DDBJ whole genome shotgun (WGS) entry which is preliminary data.</text>
</comment>
<dbReference type="Pfam" id="PF00455">
    <property type="entry name" value="DeoRC"/>
    <property type="match status" value="1"/>
</dbReference>
<dbReference type="InterPro" id="IPR014036">
    <property type="entry name" value="DeoR-like_C"/>
</dbReference>
<dbReference type="Pfam" id="PF08220">
    <property type="entry name" value="HTH_DeoR"/>
    <property type="match status" value="1"/>
</dbReference>
<dbReference type="SUPFAM" id="SSF46785">
    <property type="entry name" value="Winged helix' DNA-binding domain"/>
    <property type="match status" value="1"/>
</dbReference>